<sequence length="159" mass="18922">MLANLKKGEHGYIARFERYEEHSVEKVWSMLTENDKLATWFSELRIDELRKGGIIKFDMQDGTFEEFTITDFKLNSVLEFTWDKDLVRFELYPEQDGCLLVLIEKIETITDHTPRDLAGWHVCLEVIQALLDGRKIDSREEEWEQWYEKYVVAVKEVLV</sequence>
<dbReference type="CDD" id="cd08899">
    <property type="entry name" value="SRPBCC_CalC_Aha1-like_6"/>
    <property type="match status" value="1"/>
</dbReference>
<evidence type="ECO:0000313" key="3">
    <source>
        <dbReference type="EMBL" id="KMY51507.1"/>
    </source>
</evidence>
<gene>
    <name evidence="3" type="ORF">AC625_19795</name>
</gene>
<organism evidence="3 4">
    <name type="scientific">Peribacillus loiseleuriae</name>
    <dbReference type="NCBI Taxonomy" id="1679170"/>
    <lineage>
        <taxon>Bacteria</taxon>
        <taxon>Bacillati</taxon>
        <taxon>Bacillota</taxon>
        <taxon>Bacilli</taxon>
        <taxon>Bacillales</taxon>
        <taxon>Bacillaceae</taxon>
        <taxon>Peribacillus</taxon>
    </lineage>
</organism>
<proteinExistence type="inferred from homology"/>
<dbReference type="PATRIC" id="fig|1679170.3.peg.4499"/>
<accession>A0A0K9GZ36</accession>
<evidence type="ECO:0000259" key="2">
    <source>
        <dbReference type="Pfam" id="PF08327"/>
    </source>
</evidence>
<dbReference type="AlphaFoldDB" id="A0A0K9GZ36"/>
<reference evidence="4" key="1">
    <citation type="submission" date="2015-07" db="EMBL/GenBank/DDBJ databases">
        <title>Genome sequencing project for genomic taxonomy and phylogenomics of Bacillus-like bacteria.</title>
        <authorList>
            <person name="Liu B."/>
            <person name="Wang J."/>
            <person name="Zhu Y."/>
            <person name="Liu G."/>
            <person name="Chen Q."/>
            <person name="Chen Z."/>
            <person name="Lan J."/>
            <person name="Che J."/>
            <person name="Ge C."/>
            <person name="Shi H."/>
            <person name="Pan Z."/>
            <person name="Liu X."/>
        </authorList>
    </citation>
    <scope>NUCLEOTIDE SEQUENCE [LARGE SCALE GENOMIC DNA]</scope>
    <source>
        <strain evidence="4">FJAT-27997</strain>
    </source>
</reference>
<comment type="caution">
    <text evidence="3">The sequence shown here is derived from an EMBL/GenBank/DDBJ whole genome shotgun (WGS) entry which is preliminary data.</text>
</comment>
<dbReference type="EMBL" id="LFZW01000001">
    <property type="protein sequence ID" value="KMY51507.1"/>
    <property type="molecule type" value="Genomic_DNA"/>
</dbReference>
<dbReference type="Gene3D" id="3.30.530.20">
    <property type="match status" value="1"/>
</dbReference>
<dbReference type="InterPro" id="IPR013538">
    <property type="entry name" value="ASHA1/2-like_C"/>
</dbReference>
<dbReference type="STRING" id="1679170.AC625_19795"/>
<comment type="similarity">
    <text evidence="1">Belongs to the AHA1 family.</text>
</comment>
<dbReference type="Pfam" id="PF08327">
    <property type="entry name" value="AHSA1"/>
    <property type="match status" value="1"/>
</dbReference>
<dbReference type="SUPFAM" id="SSF55961">
    <property type="entry name" value="Bet v1-like"/>
    <property type="match status" value="1"/>
</dbReference>
<dbReference type="InterPro" id="IPR023393">
    <property type="entry name" value="START-like_dom_sf"/>
</dbReference>
<protein>
    <submittedName>
        <fullName evidence="3">Activator of Hsp90 ATPase 1 family protein</fullName>
    </submittedName>
</protein>
<dbReference type="Proteomes" id="UP000037146">
    <property type="component" value="Unassembled WGS sequence"/>
</dbReference>
<feature type="domain" description="Activator of Hsp90 ATPase homologue 1/2-like C-terminal" evidence="2">
    <location>
        <begin position="22"/>
        <end position="131"/>
    </location>
</feature>
<dbReference type="RefSeq" id="WP_049682857.1">
    <property type="nucleotide sequence ID" value="NZ_LFZW01000001.1"/>
</dbReference>
<evidence type="ECO:0000313" key="4">
    <source>
        <dbReference type="Proteomes" id="UP000037146"/>
    </source>
</evidence>
<keyword evidence="4" id="KW-1185">Reference proteome</keyword>
<evidence type="ECO:0000256" key="1">
    <source>
        <dbReference type="ARBA" id="ARBA00006817"/>
    </source>
</evidence>
<name>A0A0K9GZ36_9BACI</name>
<dbReference type="OrthoDB" id="9803476at2"/>